<evidence type="ECO:0000313" key="2">
    <source>
        <dbReference type="Proteomes" id="UP000261811"/>
    </source>
</evidence>
<dbReference type="RefSeq" id="WP_117355818.1">
    <property type="nucleotide sequence ID" value="NZ_QURH01000037.1"/>
</dbReference>
<protein>
    <recommendedName>
        <fullName evidence="3">DUF937 domain-containing protein</fullName>
    </recommendedName>
</protein>
<accession>A0A372JTA3</accession>
<proteinExistence type="predicted"/>
<evidence type="ECO:0008006" key="3">
    <source>
        <dbReference type="Google" id="ProtNLM"/>
    </source>
</evidence>
<name>A0A372JTA3_9ACTN</name>
<dbReference type="Proteomes" id="UP000261811">
    <property type="component" value="Unassembled WGS sequence"/>
</dbReference>
<organism evidence="1 2">
    <name type="scientific">Actinomadura logoneensis</name>
    <dbReference type="NCBI Taxonomy" id="2293572"/>
    <lineage>
        <taxon>Bacteria</taxon>
        <taxon>Bacillati</taxon>
        <taxon>Actinomycetota</taxon>
        <taxon>Actinomycetes</taxon>
        <taxon>Streptosporangiales</taxon>
        <taxon>Thermomonosporaceae</taxon>
        <taxon>Actinomadura</taxon>
    </lineage>
</organism>
<dbReference type="Gene3D" id="1.10.10.690">
    <property type="entry name" value="YidB-like"/>
    <property type="match status" value="1"/>
</dbReference>
<evidence type="ECO:0000313" key="1">
    <source>
        <dbReference type="EMBL" id="RFU43252.1"/>
    </source>
</evidence>
<gene>
    <name evidence="1" type="ORF">DZF91_02045</name>
</gene>
<dbReference type="SUPFAM" id="SSF140804">
    <property type="entry name" value="YidB-like"/>
    <property type="match status" value="1"/>
</dbReference>
<dbReference type="OrthoDB" id="9795283at2"/>
<dbReference type="AlphaFoldDB" id="A0A372JTA3"/>
<sequence>MAEIKTTELGQMLVELARAGLADQVGSWISDDTDNSPVTGEQLRSALPEEVLREAAEEAGMTVEELADQLARELPTIADALTPGGELPGGD</sequence>
<comment type="caution">
    <text evidence="1">The sequence shown here is derived from an EMBL/GenBank/DDBJ whole genome shotgun (WGS) entry which is preliminary data.</text>
</comment>
<reference evidence="1 2" key="1">
    <citation type="submission" date="2018-08" db="EMBL/GenBank/DDBJ databases">
        <title>Actinomadura jelena sp. nov., a novel Actinomycete isolated from soil in Chad.</title>
        <authorList>
            <person name="Shi L."/>
        </authorList>
    </citation>
    <scope>NUCLEOTIDE SEQUENCE [LARGE SCALE GENOMIC DNA]</scope>
    <source>
        <strain evidence="1 2">NEAU-G17</strain>
    </source>
</reference>
<dbReference type="InterPro" id="IPR045372">
    <property type="entry name" value="YidB"/>
</dbReference>
<keyword evidence="2" id="KW-1185">Reference proteome</keyword>
<dbReference type="InterPro" id="IPR027405">
    <property type="entry name" value="YidB-like"/>
</dbReference>
<dbReference type="Pfam" id="PF20159">
    <property type="entry name" value="YidB"/>
    <property type="match status" value="1"/>
</dbReference>
<dbReference type="EMBL" id="QURH01000037">
    <property type="protein sequence ID" value="RFU43252.1"/>
    <property type="molecule type" value="Genomic_DNA"/>
</dbReference>